<gene>
    <name evidence="1" type="ORF">C464_12825</name>
</gene>
<accession>M0EBJ3</accession>
<keyword evidence="2" id="KW-1185">Reference proteome</keyword>
<protein>
    <submittedName>
        <fullName evidence="1">Uncharacterized protein</fullName>
    </submittedName>
</protein>
<dbReference type="Proteomes" id="UP000011509">
    <property type="component" value="Unassembled WGS sequence"/>
</dbReference>
<sequence>MIAVALAPTTDASFTPELKQMVVAEARFRRAEAAALRRIEEKASRFIAGVNPTLLFTVHCSMFWLDIPR</sequence>
<dbReference type="AlphaFoldDB" id="M0EBJ3"/>
<dbReference type="PATRIC" id="fig|1227466.3.peg.2565"/>
<proteinExistence type="predicted"/>
<organism evidence="1 2">
    <name type="scientific">Halorubrum coriense DSM 10284</name>
    <dbReference type="NCBI Taxonomy" id="1227466"/>
    <lineage>
        <taxon>Archaea</taxon>
        <taxon>Methanobacteriati</taxon>
        <taxon>Methanobacteriota</taxon>
        <taxon>Stenosarchaea group</taxon>
        <taxon>Halobacteria</taxon>
        <taxon>Halobacteriales</taxon>
        <taxon>Haloferacaceae</taxon>
        <taxon>Halorubrum</taxon>
    </lineage>
</organism>
<comment type="caution">
    <text evidence="1">The sequence shown here is derived from an EMBL/GenBank/DDBJ whole genome shotgun (WGS) entry which is preliminary data.</text>
</comment>
<evidence type="ECO:0000313" key="2">
    <source>
        <dbReference type="Proteomes" id="UP000011509"/>
    </source>
</evidence>
<dbReference type="EMBL" id="AOJL01000054">
    <property type="protein sequence ID" value="ELZ45130.1"/>
    <property type="molecule type" value="Genomic_DNA"/>
</dbReference>
<name>M0EBJ3_9EURY</name>
<reference evidence="1 2" key="1">
    <citation type="journal article" date="2014" name="PLoS Genet.">
        <title>Phylogenetically driven sequencing of extremely halophilic archaea reveals strategies for static and dynamic osmo-response.</title>
        <authorList>
            <person name="Becker E.A."/>
            <person name="Seitzer P.M."/>
            <person name="Tritt A."/>
            <person name="Larsen D."/>
            <person name="Krusor M."/>
            <person name="Yao A.I."/>
            <person name="Wu D."/>
            <person name="Madern D."/>
            <person name="Eisen J.A."/>
            <person name="Darling A.E."/>
            <person name="Facciotti M.T."/>
        </authorList>
    </citation>
    <scope>NUCLEOTIDE SEQUENCE [LARGE SCALE GENOMIC DNA]</scope>
    <source>
        <strain evidence="1 2">DSM 10284</strain>
    </source>
</reference>
<evidence type="ECO:0000313" key="1">
    <source>
        <dbReference type="EMBL" id="ELZ45130.1"/>
    </source>
</evidence>